<dbReference type="Gene3D" id="3.30.420.130">
    <property type="entry name" value="Dinitrogenase iron-molybdenum cofactor biosynthesis domain"/>
    <property type="match status" value="1"/>
</dbReference>
<dbReference type="InterPro" id="IPR003731">
    <property type="entry name" value="Di-Nase_FeMo-co_biosynth"/>
</dbReference>
<comment type="similarity">
    <text evidence="1">Belongs to the NifX/NifY family.</text>
</comment>
<dbReference type="EMBL" id="FMBC01000012">
    <property type="protein sequence ID" value="SCC20706.1"/>
    <property type="molecule type" value="Genomic_DNA"/>
</dbReference>
<evidence type="ECO:0000313" key="4">
    <source>
        <dbReference type="EMBL" id="SCC20706.1"/>
    </source>
</evidence>
<dbReference type="InterPro" id="IPR036105">
    <property type="entry name" value="DiNase_FeMo-co_biosyn_sf"/>
</dbReference>
<sequence length="220" mass="24792">MSDNDTLFWRMLALFQALPELQPAQIMAWLTGDCDEVLTPELLASLDQRHLEQRFPHEEALMSAGRWARVKACLNGELPAHLRVSNHAARRPQLIVAFCSQDGLAINGHFGQGRLFFIYAFDDQGGWLYDLRRYAASPEDKEPNESRAQLLSDCHLLFCEAVGGPAAARLIRHNIHPMKVAPGQTITSQCDAIKTLLNGQLPPWLAKRLERANPLEERVF</sequence>
<keyword evidence="2" id="KW-0535">Nitrogen fixation</keyword>
<dbReference type="SUPFAM" id="SSF53146">
    <property type="entry name" value="Nitrogenase accessory factor-like"/>
    <property type="match status" value="1"/>
</dbReference>
<dbReference type="CDD" id="cd00853">
    <property type="entry name" value="NifX"/>
    <property type="match status" value="1"/>
</dbReference>
<evidence type="ECO:0000256" key="1">
    <source>
        <dbReference type="ARBA" id="ARBA00010285"/>
    </source>
</evidence>
<dbReference type="InterPro" id="IPR034169">
    <property type="entry name" value="NifX-like"/>
</dbReference>
<dbReference type="Pfam" id="PF02579">
    <property type="entry name" value="Nitro_FeMo-Co"/>
    <property type="match status" value="1"/>
</dbReference>
<proteinExistence type="inferred from homology"/>
<feature type="domain" description="Dinitrogenase iron-molybdenum cofactor biosynthesis" evidence="3">
    <location>
        <begin position="103"/>
        <end position="191"/>
    </location>
</feature>
<dbReference type="OrthoDB" id="9797941at2"/>
<gene>
    <name evidence="4" type="ORF">GA0061070_101236</name>
</gene>
<dbReference type="AlphaFoldDB" id="A0A1C4CNM0"/>
<dbReference type="Proteomes" id="UP000198515">
    <property type="component" value="Unassembled WGS sequence"/>
</dbReference>
<organism evidence="4 5">
    <name type="scientific">Kosakonia oryziphila</name>
    <dbReference type="NCBI Taxonomy" id="1005667"/>
    <lineage>
        <taxon>Bacteria</taxon>
        <taxon>Pseudomonadati</taxon>
        <taxon>Pseudomonadota</taxon>
        <taxon>Gammaproteobacteria</taxon>
        <taxon>Enterobacterales</taxon>
        <taxon>Enterobacteriaceae</taxon>
        <taxon>Kosakonia</taxon>
    </lineage>
</organism>
<keyword evidence="5" id="KW-1185">Reference proteome</keyword>
<protein>
    <submittedName>
        <fullName evidence="4">Nitrogen fixation protein NifX</fullName>
    </submittedName>
</protein>
<evidence type="ECO:0000313" key="5">
    <source>
        <dbReference type="Proteomes" id="UP000198515"/>
    </source>
</evidence>
<name>A0A1C4CNM0_9ENTR</name>
<reference evidence="5" key="1">
    <citation type="submission" date="2016-08" db="EMBL/GenBank/DDBJ databases">
        <authorList>
            <person name="Varghese N."/>
            <person name="Submissions Spin"/>
        </authorList>
    </citation>
    <scope>NUCLEOTIDE SEQUENCE [LARGE SCALE GENOMIC DNA]</scope>
    <source>
        <strain evidence="5">REICA_142</strain>
    </source>
</reference>
<accession>A0A1C4CNM0</accession>
<evidence type="ECO:0000259" key="3">
    <source>
        <dbReference type="Pfam" id="PF02579"/>
    </source>
</evidence>
<dbReference type="RefSeq" id="WP_090135058.1">
    <property type="nucleotide sequence ID" value="NZ_FMBC01000012.1"/>
</dbReference>
<evidence type="ECO:0000256" key="2">
    <source>
        <dbReference type="ARBA" id="ARBA00023231"/>
    </source>
</evidence>